<sequence>YWAWIEPIRIPFRVYNGMQSRSPLLTQWESTLIIYFLGDLSAQTVQTNVYTEGRYEPVRGIRAMIIGGISSIPSYKWFLWLGRHFNYSSHLLSLAAKIVFSQMIFTPIFNTYFFGMHTLLAGGTFEEARERVIKTVPVSFVNSWKVWPAVTAFTFTFIRPQNRSVFAGIVAIGWQTYLSWLNRDAEAAERK</sequence>
<comment type="similarity">
    <text evidence="2 6">Belongs to the peroxisomal membrane protein PXMP2/4 family.</text>
</comment>
<evidence type="ECO:0000313" key="7">
    <source>
        <dbReference type="EMBL" id="EME42111.1"/>
    </source>
</evidence>
<dbReference type="GO" id="GO:0005739">
    <property type="term" value="C:mitochondrion"/>
    <property type="evidence" value="ECO:0007669"/>
    <property type="project" value="TreeGrafter"/>
</dbReference>
<evidence type="ECO:0000256" key="5">
    <source>
        <dbReference type="ARBA" id="ARBA00023136"/>
    </source>
</evidence>
<evidence type="ECO:0000256" key="4">
    <source>
        <dbReference type="ARBA" id="ARBA00022989"/>
    </source>
</evidence>
<dbReference type="OMA" id="FFSMQAL"/>
<protein>
    <submittedName>
        <fullName evidence="7">Uncharacterized protein</fullName>
    </submittedName>
</protein>
<reference evidence="7 8" key="2">
    <citation type="journal article" date="2012" name="PLoS Pathog.">
        <title>Diverse lifestyles and strategies of plant pathogenesis encoded in the genomes of eighteen Dothideomycetes fungi.</title>
        <authorList>
            <person name="Ohm R.A."/>
            <person name="Feau N."/>
            <person name="Henrissat B."/>
            <person name="Schoch C.L."/>
            <person name="Horwitz B.A."/>
            <person name="Barry K.W."/>
            <person name="Condon B.J."/>
            <person name="Copeland A.C."/>
            <person name="Dhillon B."/>
            <person name="Glaser F."/>
            <person name="Hesse C.N."/>
            <person name="Kosti I."/>
            <person name="LaButti K."/>
            <person name="Lindquist E.A."/>
            <person name="Lucas S."/>
            <person name="Salamov A.A."/>
            <person name="Bradshaw R.E."/>
            <person name="Ciuffetti L."/>
            <person name="Hamelin R.C."/>
            <person name="Kema G.H.J."/>
            <person name="Lawrence C."/>
            <person name="Scott J.A."/>
            <person name="Spatafora J.W."/>
            <person name="Turgeon B.G."/>
            <person name="de Wit P.J.G.M."/>
            <person name="Zhong S."/>
            <person name="Goodwin S.B."/>
            <person name="Grigoriev I.V."/>
        </authorList>
    </citation>
    <scope>NUCLEOTIDE SEQUENCE [LARGE SCALE GENOMIC DNA]</scope>
    <source>
        <strain evidence="8">NZE10 / CBS 128990</strain>
    </source>
</reference>
<dbReference type="OrthoDB" id="430207at2759"/>
<accession>N1PLC3</accession>
<proteinExistence type="inferred from homology"/>
<evidence type="ECO:0000256" key="6">
    <source>
        <dbReference type="RuleBase" id="RU363053"/>
    </source>
</evidence>
<dbReference type="PANTHER" id="PTHR11266">
    <property type="entry name" value="PEROXISOMAL MEMBRANE PROTEIN 2, PXMP2 MPV17"/>
    <property type="match status" value="1"/>
</dbReference>
<keyword evidence="8" id="KW-1185">Reference proteome</keyword>
<dbReference type="eggNOG" id="KOG1944">
    <property type="taxonomic scope" value="Eukaryota"/>
</dbReference>
<feature type="non-terminal residue" evidence="7">
    <location>
        <position position="191"/>
    </location>
</feature>
<dbReference type="HOGENOM" id="CLU_049109_10_2_1"/>
<dbReference type="STRING" id="675120.N1PLC3"/>
<evidence type="ECO:0000256" key="2">
    <source>
        <dbReference type="ARBA" id="ARBA00006824"/>
    </source>
</evidence>
<comment type="subcellular location">
    <subcellularLocation>
        <location evidence="1">Membrane</location>
        <topology evidence="1">Multi-pass membrane protein</topology>
    </subcellularLocation>
</comment>
<dbReference type="EMBL" id="KB446541">
    <property type="protein sequence ID" value="EME42111.1"/>
    <property type="molecule type" value="Genomic_DNA"/>
</dbReference>
<name>N1PLC3_DOTSN</name>
<evidence type="ECO:0000256" key="1">
    <source>
        <dbReference type="ARBA" id="ARBA00004141"/>
    </source>
</evidence>
<dbReference type="Pfam" id="PF04117">
    <property type="entry name" value="Mpv17_PMP22"/>
    <property type="match status" value="1"/>
</dbReference>
<evidence type="ECO:0000256" key="3">
    <source>
        <dbReference type="ARBA" id="ARBA00022692"/>
    </source>
</evidence>
<dbReference type="GO" id="GO:0016020">
    <property type="term" value="C:membrane"/>
    <property type="evidence" value="ECO:0007669"/>
    <property type="project" value="UniProtKB-SubCell"/>
</dbReference>
<keyword evidence="4" id="KW-1133">Transmembrane helix</keyword>
<reference evidence="8" key="1">
    <citation type="journal article" date="2012" name="PLoS Genet.">
        <title>The genomes of the fungal plant pathogens Cladosporium fulvum and Dothistroma septosporum reveal adaptation to different hosts and lifestyles but also signatures of common ancestry.</title>
        <authorList>
            <person name="de Wit P.J.G.M."/>
            <person name="van der Burgt A."/>
            <person name="Oekmen B."/>
            <person name="Stergiopoulos I."/>
            <person name="Abd-Elsalam K.A."/>
            <person name="Aerts A.L."/>
            <person name="Bahkali A.H."/>
            <person name="Beenen H.G."/>
            <person name="Chettri P."/>
            <person name="Cox M.P."/>
            <person name="Datema E."/>
            <person name="de Vries R.P."/>
            <person name="Dhillon B."/>
            <person name="Ganley A.R."/>
            <person name="Griffiths S.A."/>
            <person name="Guo Y."/>
            <person name="Hamelin R.C."/>
            <person name="Henrissat B."/>
            <person name="Kabir M.S."/>
            <person name="Jashni M.K."/>
            <person name="Kema G."/>
            <person name="Klaubauf S."/>
            <person name="Lapidus A."/>
            <person name="Levasseur A."/>
            <person name="Lindquist E."/>
            <person name="Mehrabi R."/>
            <person name="Ohm R.A."/>
            <person name="Owen T.J."/>
            <person name="Salamov A."/>
            <person name="Schwelm A."/>
            <person name="Schijlen E."/>
            <person name="Sun H."/>
            <person name="van den Burg H.A."/>
            <person name="van Ham R.C.H.J."/>
            <person name="Zhang S."/>
            <person name="Goodwin S.B."/>
            <person name="Grigoriev I.V."/>
            <person name="Collemare J."/>
            <person name="Bradshaw R.E."/>
        </authorList>
    </citation>
    <scope>NUCLEOTIDE SEQUENCE [LARGE SCALE GENOMIC DNA]</scope>
    <source>
        <strain evidence="8">NZE10 / CBS 128990</strain>
    </source>
</reference>
<keyword evidence="5" id="KW-0472">Membrane</keyword>
<dbReference type="InterPro" id="IPR007248">
    <property type="entry name" value="Mpv17_PMP22"/>
</dbReference>
<gene>
    <name evidence="7" type="ORF">DOTSEDRAFT_115486</name>
</gene>
<dbReference type="AlphaFoldDB" id="N1PLC3"/>
<keyword evidence="3" id="KW-0812">Transmembrane</keyword>
<dbReference type="Proteomes" id="UP000016933">
    <property type="component" value="Unassembled WGS sequence"/>
</dbReference>
<dbReference type="PANTHER" id="PTHR11266:SF113">
    <property type="entry name" value="MEMBRANE PROTEIN, MPV17_PMP22 FAMILY, PUTATIVE (AFU_ORTHOLOGUE AFUA_1G13840)-RELATED"/>
    <property type="match status" value="1"/>
</dbReference>
<organism evidence="7 8">
    <name type="scientific">Dothistroma septosporum (strain NZE10 / CBS 128990)</name>
    <name type="common">Red band needle blight fungus</name>
    <name type="synonym">Mycosphaerella pini</name>
    <dbReference type="NCBI Taxonomy" id="675120"/>
    <lineage>
        <taxon>Eukaryota</taxon>
        <taxon>Fungi</taxon>
        <taxon>Dikarya</taxon>
        <taxon>Ascomycota</taxon>
        <taxon>Pezizomycotina</taxon>
        <taxon>Dothideomycetes</taxon>
        <taxon>Dothideomycetidae</taxon>
        <taxon>Mycosphaerellales</taxon>
        <taxon>Mycosphaerellaceae</taxon>
        <taxon>Dothistroma</taxon>
    </lineage>
</organism>
<feature type="non-terminal residue" evidence="7">
    <location>
        <position position="1"/>
    </location>
</feature>
<evidence type="ECO:0000313" key="8">
    <source>
        <dbReference type="Proteomes" id="UP000016933"/>
    </source>
</evidence>